<accession>A0A068NTD7</accession>
<dbReference type="Proteomes" id="UP000027982">
    <property type="component" value="Chromosome"/>
</dbReference>
<keyword evidence="3" id="KW-1185">Reference proteome</keyword>
<gene>
    <name evidence="2" type="ORF">OP10G_2657</name>
</gene>
<reference evidence="2 3" key="1">
    <citation type="journal article" date="2014" name="PLoS ONE">
        <title>The first complete genome sequence of the class fimbriimonadia in the phylum armatimonadetes.</title>
        <authorList>
            <person name="Hu Z.Y."/>
            <person name="Wang Y.Z."/>
            <person name="Im W.T."/>
            <person name="Wang S.Y."/>
            <person name="Zhao G.P."/>
            <person name="Zheng H.J."/>
            <person name="Quan Z.X."/>
        </authorList>
    </citation>
    <scope>NUCLEOTIDE SEQUENCE [LARGE SCALE GENOMIC DNA]</scope>
    <source>
        <strain evidence="2">Gsoil 348</strain>
    </source>
</reference>
<evidence type="ECO:0000256" key="1">
    <source>
        <dbReference type="SAM" id="SignalP"/>
    </source>
</evidence>
<keyword evidence="1" id="KW-0732">Signal</keyword>
<name>A0A068NTD7_FIMGI</name>
<evidence type="ECO:0000313" key="3">
    <source>
        <dbReference type="Proteomes" id="UP000027982"/>
    </source>
</evidence>
<protein>
    <recommendedName>
        <fullName evidence="4">Lipoprotein</fullName>
    </recommendedName>
</protein>
<dbReference type="AlphaFoldDB" id="A0A068NTD7"/>
<dbReference type="EMBL" id="CP007139">
    <property type="protein sequence ID" value="AIE86025.1"/>
    <property type="molecule type" value="Genomic_DNA"/>
</dbReference>
<evidence type="ECO:0000313" key="2">
    <source>
        <dbReference type="EMBL" id="AIE86025.1"/>
    </source>
</evidence>
<feature type="chain" id="PRO_5001654239" description="Lipoprotein" evidence="1">
    <location>
        <begin position="29"/>
        <end position="65"/>
    </location>
</feature>
<proteinExistence type="predicted"/>
<evidence type="ECO:0008006" key="4">
    <source>
        <dbReference type="Google" id="ProtNLM"/>
    </source>
</evidence>
<dbReference type="HOGENOM" id="CLU_2843413_0_0_0"/>
<dbReference type="RefSeq" id="WP_025225430.1">
    <property type="nucleotide sequence ID" value="NZ_CP007139.1"/>
</dbReference>
<feature type="signal peptide" evidence="1">
    <location>
        <begin position="1"/>
        <end position="28"/>
    </location>
</feature>
<organism evidence="2 3">
    <name type="scientific">Fimbriimonas ginsengisoli Gsoil 348</name>
    <dbReference type="NCBI Taxonomy" id="661478"/>
    <lineage>
        <taxon>Bacteria</taxon>
        <taxon>Bacillati</taxon>
        <taxon>Armatimonadota</taxon>
        <taxon>Fimbriimonadia</taxon>
        <taxon>Fimbriimonadales</taxon>
        <taxon>Fimbriimonadaceae</taxon>
        <taxon>Fimbriimonas</taxon>
    </lineage>
</organism>
<sequence>MKFRLYAAIPIVSLLMVGCQSSSTPQAAAEVKKELLGRKPTAEEISKAMGNANARMQQTRGSAGK</sequence>
<dbReference type="KEGG" id="fgi:OP10G_2657"/>
<dbReference type="PROSITE" id="PS51257">
    <property type="entry name" value="PROKAR_LIPOPROTEIN"/>
    <property type="match status" value="1"/>
</dbReference>